<name>A0A1M5M7N7_STRHI</name>
<evidence type="ECO:0000313" key="1">
    <source>
        <dbReference type="EMBL" id="SHG73255.1"/>
    </source>
</evidence>
<dbReference type="AlphaFoldDB" id="A0A1M5M7N7"/>
<protein>
    <recommendedName>
        <fullName evidence="3">Looped-hinge helix DNA binding domain-containing protein, AbrB family</fullName>
    </recommendedName>
</protein>
<accession>A0A1M5M7N7</accession>
<keyword evidence="2" id="KW-1185">Reference proteome</keyword>
<evidence type="ECO:0000313" key="2">
    <source>
        <dbReference type="Proteomes" id="UP000184501"/>
    </source>
</evidence>
<dbReference type="EMBL" id="FQVN01000013">
    <property type="protein sequence ID" value="SHG73255.1"/>
    <property type="molecule type" value="Genomic_DNA"/>
</dbReference>
<organism evidence="1 2">
    <name type="scientific">Streptoalloteichus hindustanus</name>
    <dbReference type="NCBI Taxonomy" id="2017"/>
    <lineage>
        <taxon>Bacteria</taxon>
        <taxon>Bacillati</taxon>
        <taxon>Actinomycetota</taxon>
        <taxon>Actinomycetes</taxon>
        <taxon>Pseudonocardiales</taxon>
        <taxon>Pseudonocardiaceae</taxon>
        <taxon>Streptoalloteichus</taxon>
    </lineage>
</organism>
<evidence type="ECO:0008006" key="3">
    <source>
        <dbReference type="Google" id="ProtNLM"/>
    </source>
</evidence>
<gene>
    <name evidence="1" type="ORF">SAMN05444320_11320</name>
</gene>
<dbReference type="Proteomes" id="UP000184501">
    <property type="component" value="Unassembled WGS sequence"/>
</dbReference>
<dbReference type="STRING" id="2017.SAMN05444320_11320"/>
<sequence length="129" mass="13558">MTNALPLPAVPALRATATVYGLAAVDTRGRVADQITVRALGWAPGTRLNLHEAQGLLVIQPDPEGVSIVGGQGYLRLPAPVRHWFGLVPGDRVLLVADPARGRLVVHPPSSLDALISECHTRLLGGEPA</sequence>
<reference evidence="1 2" key="1">
    <citation type="submission" date="2016-11" db="EMBL/GenBank/DDBJ databases">
        <authorList>
            <person name="Jaros S."/>
            <person name="Januszkiewicz K."/>
            <person name="Wedrychowicz H."/>
        </authorList>
    </citation>
    <scope>NUCLEOTIDE SEQUENCE [LARGE SCALE GENOMIC DNA]</scope>
    <source>
        <strain evidence="1 2">DSM 44523</strain>
    </source>
</reference>
<proteinExistence type="predicted"/>
<dbReference type="RefSeq" id="WP_234995968.1">
    <property type="nucleotide sequence ID" value="NZ_FQVN01000013.1"/>
</dbReference>